<keyword evidence="2" id="KW-0812">Transmembrane</keyword>
<accession>A0A1F5ZS06</accession>
<dbReference type="InterPro" id="IPR027981">
    <property type="entry name" value="DUF4446"/>
</dbReference>
<dbReference type="Pfam" id="PF14584">
    <property type="entry name" value="DUF4446"/>
    <property type="match status" value="1"/>
</dbReference>
<dbReference type="Proteomes" id="UP000177383">
    <property type="component" value="Unassembled WGS sequence"/>
</dbReference>
<reference evidence="3 4" key="1">
    <citation type="journal article" date="2016" name="Nat. Commun.">
        <title>Thousands of microbial genomes shed light on interconnected biogeochemical processes in an aquifer system.</title>
        <authorList>
            <person name="Anantharaman K."/>
            <person name="Brown C.T."/>
            <person name="Hug L.A."/>
            <person name="Sharon I."/>
            <person name="Castelle C.J."/>
            <person name="Probst A.J."/>
            <person name="Thomas B.C."/>
            <person name="Singh A."/>
            <person name="Wilkins M.J."/>
            <person name="Karaoz U."/>
            <person name="Brodie E.L."/>
            <person name="Williams K.H."/>
            <person name="Hubbard S.S."/>
            <person name="Banfield J.F."/>
        </authorList>
    </citation>
    <scope>NUCLEOTIDE SEQUENCE [LARGE SCALE GENOMIC DNA]</scope>
</reference>
<protein>
    <recommendedName>
        <fullName evidence="5">DUF4446 domain-containing protein</fullName>
    </recommendedName>
</protein>
<evidence type="ECO:0000256" key="2">
    <source>
        <dbReference type="SAM" id="Phobius"/>
    </source>
</evidence>
<dbReference type="STRING" id="1798375.A2773_04510"/>
<name>A0A1F5ZS06_9BACT</name>
<feature type="coiled-coil region" evidence="1">
    <location>
        <begin position="40"/>
        <end position="74"/>
    </location>
</feature>
<evidence type="ECO:0000313" key="4">
    <source>
        <dbReference type="Proteomes" id="UP000177383"/>
    </source>
</evidence>
<organism evidence="3 4">
    <name type="scientific">Candidatus Gottesmanbacteria bacterium RIFCSPHIGHO2_01_FULL_39_10</name>
    <dbReference type="NCBI Taxonomy" id="1798375"/>
    <lineage>
        <taxon>Bacteria</taxon>
        <taxon>Candidatus Gottesmaniibacteriota</taxon>
    </lineage>
</organism>
<feature type="transmembrane region" description="Helical" evidence="2">
    <location>
        <begin position="6"/>
        <end position="26"/>
    </location>
</feature>
<evidence type="ECO:0000313" key="3">
    <source>
        <dbReference type="EMBL" id="OGG15124.1"/>
    </source>
</evidence>
<keyword evidence="2" id="KW-1133">Transmembrane helix</keyword>
<dbReference type="AlphaFoldDB" id="A0A1F5ZS06"/>
<dbReference type="EMBL" id="MFJE01000005">
    <property type="protein sequence ID" value="OGG15124.1"/>
    <property type="molecule type" value="Genomic_DNA"/>
</dbReference>
<comment type="caution">
    <text evidence="3">The sequence shown here is derived from an EMBL/GenBank/DDBJ whole genome shotgun (WGS) entry which is preliminary data.</text>
</comment>
<sequence length="155" mass="17655">MINFDVGTVALGLFFIWLSILSFFLYRTLAHYNRLTKGAKANLTKLLSDILDEVKRTKEENTKIIKQIESIEKENLYHIQKVGLLRFNPFEDTGGDQSFVLSILNGEDTGIVLTSLHSRGVTRWYGKKVLKGKSIDHDLSEDEKKAIKNAINLKN</sequence>
<evidence type="ECO:0008006" key="5">
    <source>
        <dbReference type="Google" id="ProtNLM"/>
    </source>
</evidence>
<evidence type="ECO:0000256" key="1">
    <source>
        <dbReference type="SAM" id="Coils"/>
    </source>
</evidence>
<keyword evidence="2" id="KW-0472">Membrane</keyword>
<proteinExistence type="predicted"/>
<gene>
    <name evidence="3" type="ORF">A2773_04510</name>
</gene>
<keyword evidence="1" id="KW-0175">Coiled coil</keyword>